<organism evidence="1 2">
    <name type="scientific">Ditylenchus destructor</name>
    <dbReference type="NCBI Taxonomy" id="166010"/>
    <lineage>
        <taxon>Eukaryota</taxon>
        <taxon>Metazoa</taxon>
        <taxon>Ecdysozoa</taxon>
        <taxon>Nematoda</taxon>
        <taxon>Chromadorea</taxon>
        <taxon>Rhabditida</taxon>
        <taxon>Tylenchina</taxon>
        <taxon>Tylenchomorpha</taxon>
        <taxon>Sphaerularioidea</taxon>
        <taxon>Anguinidae</taxon>
        <taxon>Anguininae</taxon>
        <taxon>Ditylenchus</taxon>
    </lineage>
</organism>
<gene>
    <name evidence="1" type="ORF">DdX_09879</name>
</gene>
<comment type="caution">
    <text evidence="1">The sequence shown here is derived from an EMBL/GenBank/DDBJ whole genome shotgun (WGS) entry which is preliminary data.</text>
</comment>
<dbReference type="Proteomes" id="UP001201812">
    <property type="component" value="Unassembled WGS sequence"/>
</dbReference>
<protein>
    <submittedName>
        <fullName evidence="1">Uncharacterized protein</fullName>
    </submittedName>
</protein>
<dbReference type="EMBL" id="JAKKPZ010000020">
    <property type="protein sequence ID" value="KAI1711918.1"/>
    <property type="molecule type" value="Genomic_DNA"/>
</dbReference>
<evidence type="ECO:0000313" key="1">
    <source>
        <dbReference type="EMBL" id="KAI1711918.1"/>
    </source>
</evidence>
<proteinExistence type="predicted"/>
<reference evidence="1" key="1">
    <citation type="submission" date="2022-01" db="EMBL/GenBank/DDBJ databases">
        <title>Genome Sequence Resource for Two Populations of Ditylenchus destructor, the Migratory Endoparasitic Phytonematode.</title>
        <authorList>
            <person name="Zhang H."/>
            <person name="Lin R."/>
            <person name="Xie B."/>
        </authorList>
    </citation>
    <scope>NUCLEOTIDE SEQUENCE</scope>
    <source>
        <strain evidence="1">BazhouSP</strain>
    </source>
</reference>
<keyword evidence="2" id="KW-1185">Reference proteome</keyword>
<evidence type="ECO:0000313" key="2">
    <source>
        <dbReference type="Proteomes" id="UP001201812"/>
    </source>
</evidence>
<sequence length="133" mass="14779">MDDRAMKMESIIVLGSGRVSAHRICTYLGASRVSGLLDSRFTNKASITVQGQKPWGPSRKSDLSRCGVAVVVINMAINKGRPQERGELLYIIVRERSRYYSLVGRASSPPLHCHLWQIIVSKGAPLTTRRKTL</sequence>
<dbReference type="AlphaFoldDB" id="A0AAD4R613"/>
<accession>A0AAD4R613</accession>
<name>A0AAD4R613_9BILA</name>